<gene>
    <name evidence="4" type="ORF">BKA15_005949</name>
</gene>
<evidence type="ECO:0000256" key="1">
    <source>
        <dbReference type="ARBA" id="ARBA00022729"/>
    </source>
</evidence>
<comment type="caution">
    <text evidence="4">The sequence shown here is derived from an EMBL/GenBank/DDBJ whole genome shotgun (WGS) entry which is preliminary data.</text>
</comment>
<protein>
    <recommendedName>
        <fullName evidence="3">DUF4352 domain-containing protein</fullName>
    </recommendedName>
</protein>
<feature type="compositionally biased region" description="Polar residues" evidence="2">
    <location>
        <begin position="114"/>
        <end position="125"/>
    </location>
</feature>
<dbReference type="EMBL" id="JACCBU010000001">
    <property type="protein sequence ID" value="NYE74620.1"/>
    <property type="molecule type" value="Genomic_DNA"/>
</dbReference>
<dbReference type="Pfam" id="PF11611">
    <property type="entry name" value="DUF4352"/>
    <property type="match status" value="1"/>
</dbReference>
<dbReference type="RefSeq" id="WP_179757066.1">
    <property type="nucleotide sequence ID" value="NZ_JACCBU010000001.1"/>
</dbReference>
<dbReference type="PROSITE" id="PS51257">
    <property type="entry name" value="PROKAR_LIPOPROTEIN"/>
    <property type="match status" value="1"/>
</dbReference>
<evidence type="ECO:0000313" key="4">
    <source>
        <dbReference type="EMBL" id="NYE74620.1"/>
    </source>
</evidence>
<dbReference type="AlphaFoldDB" id="A0A7Y9IDA4"/>
<keyword evidence="1" id="KW-0732">Signal</keyword>
<organism evidence="4 5">
    <name type="scientific">Microlunatus parietis</name>
    <dbReference type="NCBI Taxonomy" id="682979"/>
    <lineage>
        <taxon>Bacteria</taxon>
        <taxon>Bacillati</taxon>
        <taxon>Actinomycetota</taxon>
        <taxon>Actinomycetes</taxon>
        <taxon>Propionibacteriales</taxon>
        <taxon>Propionibacteriaceae</taxon>
        <taxon>Microlunatus</taxon>
    </lineage>
</organism>
<keyword evidence="5" id="KW-1185">Reference proteome</keyword>
<feature type="domain" description="DUF4352" evidence="3">
    <location>
        <begin position="194"/>
        <end position="273"/>
    </location>
</feature>
<feature type="region of interest" description="Disordered" evidence="2">
    <location>
        <begin position="112"/>
        <end position="162"/>
    </location>
</feature>
<name>A0A7Y9IDA4_9ACTN</name>
<sequence>MRKTIVAALCTILAVAGCARPDLTTKEGIANAIECTNQRQEASVLGVVLACEVDEAQFGIVDWSQELEQAYTGMTSFAGGAYARVGNFLVSSNNLLAAKKAFETLGVKGVYGTKDNNGSESTQPTEEGKPNPEDTESQPPVVEGEPSTNPTEEPTKEQEDEVEFGETIVTELGNTLKVTGIRYETIDEDCYCGEQGTFYVVFTVKATNNSDESLKDFYITGEAAYGEDGEVAEQVYDSDLKEFSGTLRPGKSATGEFGYVIPKKQTGDVQLQVSVLWDSFLFYGNAKEAKH</sequence>
<evidence type="ECO:0000313" key="5">
    <source>
        <dbReference type="Proteomes" id="UP000569914"/>
    </source>
</evidence>
<dbReference type="Gene3D" id="2.60.40.1240">
    <property type="match status" value="1"/>
</dbReference>
<proteinExistence type="predicted"/>
<reference evidence="4 5" key="1">
    <citation type="submission" date="2020-07" db="EMBL/GenBank/DDBJ databases">
        <title>Sequencing the genomes of 1000 actinobacteria strains.</title>
        <authorList>
            <person name="Klenk H.-P."/>
        </authorList>
    </citation>
    <scope>NUCLEOTIDE SEQUENCE [LARGE SCALE GENOMIC DNA]</scope>
    <source>
        <strain evidence="4 5">DSM 22083</strain>
    </source>
</reference>
<accession>A0A7Y9IDA4</accession>
<dbReference type="InterPro" id="IPR029051">
    <property type="entry name" value="DUF4352"/>
</dbReference>
<evidence type="ECO:0000259" key="3">
    <source>
        <dbReference type="Pfam" id="PF11611"/>
    </source>
</evidence>
<evidence type="ECO:0000256" key="2">
    <source>
        <dbReference type="SAM" id="MobiDB-lite"/>
    </source>
</evidence>
<dbReference type="InterPro" id="IPR029050">
    <property type="entry name" value="Immunoprotect_excell_Ig-like"/>
</dbReference>
<dbReference type="Proteomes" id="UP000569914">
    <property type="component" value="Unassembled WGS sequence"/>
</dbReference>